<evidence type="ECO:0000313" key="2">
    <source>
        <dbReference type="Proteomes" id="UP000479300"/>
    </source>
</evidence>
<dbReference type="GeneID" id="48851216"/>
<dbReference type="Proteomes" id="UP000479300">
    <property type="component" value="Unassembled WGS sequence"/>
</dbReference>
<protein>
    <submittedName>
        <fullName evidence="1">Uncharacterized protein</fullName>
    </submittedName>
</protein>
<gene>
    <name evidence="1" type="ORF">GPY51_17185</name>
</gene>
<name>A0A6L9JML6_PHOLM</name>
<evidence type="ECO:0000313" key="1">
    <source>
        <dbReference type="EMBL" id="NDL40449.1"/>
    </source>
</evidence>
<sequence>MKTALHRTRLHVLDQKIFSILKSYKANCQTAPILAEWEKSQTEMIEKIFRKFQFLDQKRITEKSQCIDIK</sequence>
<dbReference type="EMBL" id="WSFA01000044">
    <property type="protein sequence ID" value="NDL40449.1"/>
    <property type="molecule type" value="Genomic_DNA"/>
</dbReference>
<comment type="caution">
    <text evidence="1">The sequence shown here is derived from an EMBL/GenBank/DDBJ whole genome shotgun (WGS) entry which is preliminary data.</text>
</comment>
<reference evidence="1 2" key="1">
    <citation type="submission" date="2019-12" db="EMBL/GenBank/DDBJ databases">
        <title>Engineering Photorhabdus to improve their lethality against agricultural pests.</title>
        <authorList>
            <person name="Machado R.A.R."/>
        </authorList>
    </citation>
    <scope>NUCLEOTIDE SEQUENCE [LARGE SCALE GENOMIC DNA]</scope>
    <source>
        <strain evidence="1 2">EN01</strain>
    </source>
</reference>
<proteinExistence type="predicted"/>
<organism evidence="1 2">
    <name type="scientific">Photorhabdus laumondii subsp. laumondii</name>
    <name type="common">Photorhabdus luminescens subsp. laumondii</name>
    <dbReference type="NCBI Taxonomy" id="141679"/>
    <lineage>
        <taxon>Bacteria</taxon>
        <taxon>Pseudomonadati</taxon>
        <taxon>Pseudomonadota</taxon>
        <taxon>Gammaproteobacteria</taxon>
        <taxon>Enterobacterales</taxon>
        <taxon>Morganellaceae</taxon>
        <taxon>Photorhabdus</taxon>
    </lineage>
</organism>
<accession>A0A6L9JML6</accession>
<dbReference type="RefSeq" id="WP_157866906.1">
    <property type="nucleotide sequence ID" value="NZ_CAWPGE010000035.1"/>
</dbReference>
<dbReference type="AlphaFoldDB" id="A0A6L9JML6"/>